<comment type="similarity">
    <text evidence="1">Belongs to the 'GDSL' lipolytic enzyme family.</text>
</comment>
<sequence length="163" mass="16399">MSLLRLQYYCVLGAVAGAVLFATLRYMPAAGSGAALSTTSALATAAAPAGAGSGAGEHRKIKGTAPAPAKAAAKVVTKPKEVVVFNFGDSNSDTGGVAAIMGIRIAAPEGRAFFHHPTGRLSDGRVVLDFISALGIDCGEGEGAFELKITSSNKVGGRIENHG</sequence>
<name>M8CKT8_AEGTA</name>
<dbReference type="PANTHER" id="PTHR22835:SF492">
    <property type="entry name" value="ALPHA-L-FUCOSIDASE 2"/>
    <property type="match status" value="1"/>
</dbReference>
<accession>M8CKT8</accession>
<evidence type="ECO:0000313" key="2">
    <source>
        <dbReference type="EnsemblPlants" id="EMT24026"/>
    </source>
</evidence>
<dbReference type="InterPro" id="IPR036514">
    <property type="entry name" value="SGNH_hydro_sf"/>
</dbReference>
<protein>
    <submittedName>
        <fullName evidence="2">GDSL esterase/lipase</fullName>
    </submittedName>
</protein>
<dbReference type="EnsemblPlants" id="EMT24026">
    <property type="protein sequence ID" value="EMT24026"/>
    <property type="gene ID" value="F775_13231"/>
</dbReference>
<dbReference type="ExpressionAtlas" id="M8CKT8">
    <property type="expression patterns" value="baseline"/>
</dbReference>
<dbReference type="PANTHER" id="PTHR22835">
    <property type="entry name" value="ZINC FINGER FYVE DOMAIN CONTAINING PROTEIN"/>
    <property type="match status" value="1"/>
</dbReference>
<evidence type="ECO:0000256" key="1">
    <source>
        <dbReference type="ARBA" id="ARBA00008668"/>
    </source>
</evidence>
<dbReference type="AlphaFoldDB" id="M8CKT8"/>
<proteinExistence type="inferred from homology"/>
<organism evidence="2">
    <name type="scientific">Aegilops tauschii</name>
    <name type="common">Tausch's goatgrass</name>
    <name type="synonym">Aegilops squarrosa</name>
    <dbReference type="NCBI Taxonomy" id="37682"/>
    <lineage>
        <taxon>Eukaryota</taxon>
        <taxon>Viridiplantae</taxon>
        <taxon>Streptophyta</taxon>
        <taxon>Embryophyta</taxon>
        <taxon>Tracheophyta</taxon>
        <taxon>Spermatophyta</taxon>
        <taxon>Magnoliopsida</taxon>
        <taxon>Liliopsida</taxon>
        <taxon>Poales</taxon>
        <taxon>Poaceae</taxon>
        <taxon>BOP clade</taxon>
        <taxon>Pooideae</taxon>
        <taxon>Triticodae</taxon>
        <taxon>Triticeae</taxon>
        <taxon>Triticinae</taxon>
        <taxon>Aegilops</taxon>
    </lineage>
</organism>
<dbReference type="Gene3D" id="3.40.50.1110">
    <property type="entry name" value="SGNH hydrolase"/>
    <property type="match status" value="1"/>
</dbReference>
<reference evidence="2" key="1">
    <citation type="submission" date="2015-06" db="UniProtKB">
        <authorList>
            <consortium name="EnsemblPlants"/>
        </authorList>
    </citation>
    <scope>IDENTIFICATION</scope>
</reference>